<name>A0A514D0T4_9VIRU</name>
<dbReference type="EC" id="2.7.7.48" evidence="1"/>
<feature type="binding site" evidence="9">
    <location>
        <position position="423"/>
    </location>
    <ligand>
        <name>Mg(2+)</name>
        <dbReference type="ChEBI" id="CHEBI:18420"/>
        <label>2</label>
    </ligand>
</feature>
<reference evidence="11" key="1">
    <citation type="submission" date="2019-05" db="EMBL/GenBank/DDBJ databases">
        <title>Metatranscriptomic reconstruction reveals RNA viruses with the potential to shape carbon cycling in soil.</title>
        <authorList>
            <person name="Starr E.P."/>
            <person name="Nuccio E."/>
            <person name="Pett-Ridge J."/>
            <person name="Banfield J.F."/>
            <person name="Firestone M.K."/>
        </authorList>
    </citation>
    <scope>NUCLEOTIDE SEQUENCE</scope>
    <source>
        <strain evidence="11">H1_Rhizo_Litter_3_927</strain>
    </source>
</reference>
<dbReference type="GO" id="GO:0000166">
    <property type="term" value="F:nucleotide binding"/>
    <property type="evidence" value="ECO:0007669"/>
    <property type="project" value="UniProtKB-KW"/>
</dbReference>
<proteinExistence type="predicted"/>
<evidence type="ECO:0000256" key="7">
    <source>
        <dbReference type="ARBA" id="ARBA00030248"/>
    </source>
</evidence>
<dbReference type="GO" id="GO:0046872">
    <property type="term" value="F:metal ion binding"/>
    <property type="evidence" value="ECO:0007669"/>
    <property type="project" value="UniProtKB-KW"/>
</dbReference>
<evidence type="ECO:0000256" key="8">
    <source>
        <dbReference type="ARBA" id="ARBA00048744"/>
    </source>
</evidence>
<evidence type="ECO:0000313" key="11">
    <source>
        <dbReference type="EMBL" id="QDH87213.1"/>
    </source>
</evidence>
<feature type="binding site" evidence="9">
    <location>
        <position position="422"/>
    </location>
    <ligand>
        <name>Mg(2+)</name>
        <dbReference type="ChEBI" id="CHEBI:18420"/>
        <label>2</label>
    </ligand>
</feature>
<dbReference type="InterPro" id="IPR005093">
    <property type="entry name" value="RNArep_beta"/>
</dbReference>
<keyword evidence="5" id="KW-0547">Nucleotide-binding</keyword>
<dbReference type="GO" id="GO:0003968">
    <property type="term" value="F:RNA-directed RNA polymerase activity"/>
    <property type="evidence" value="ECO:0007669"/>
    <property type="project" value="UniProtKB-KW"/>
</dbReference>
<comment type="cofactor">
    <cofactor evidence="9">
        <name>Mg(2+)</name>
        <dbReference type="ChEBI" id="CHEBI:18420"/>
    </cofactor>
    <text evidence="9">Binds 2 Mg(2+) per subunit.</text>
</comment>
<feature type="binding site" evidence="9">
    <location>
        <position position="319"/>
    </location>
    <ligand>
        <name>Mg(2+)</name>
        <dbReference type="ChEBI" id="CHEBI:18420"/>
        <label>2</label>
    </ligand>
</feature>
<evidence type="ECO:0000259" key="10">
    <source>
        <dbReference type="PROSITE" id="PS50522"/>
    </source>
</evidence>
<accession>A0A514D0T4</accession>
<keyword evidence="9" id="KW-0460">Magnesium</keyword>
<evidence type="ECO:0000256" key="1">
    <source>
        <dbReference type="ARBA" id="ARBA00012494"/>
    </source>
</evidence>
<keyword evidence="9" id="KW-0479">Metal-binding</keyword>
<keyword evidence="6" id="KW-0693">Viral RNA replication</keyword>
<dbReference type="Pfam" id="PF03431">
    <property type="entry name" value="RNA_replicase_B"/>
    <property type="match status" value="1"/>
</dbReference>
<dbReference type="PROSITE" id="PS50522">
    <property type="entry name" value="RDRP_PHAGE"/>
    <property type="match status" value="1"/>
</dbReference>
<keyword evidence="3" id="KW-0808">Transferase</keyword>
<dbReference type="EMBL" id="MN033213">
    <property type="protein sequence ID" value="QDH87213.1"/>
    <property type="molecule type" value="Genomic_RNA"/>
</dbReference>
<evidence type="ECO:0000256" key="4">
    <source>
        <dbReference type="ARBA" id="ARBA00022695"/>
    </source>
</evidence>
<sequence>MKTRLVNLWSELAVELASMCHTSAKRDIATVAFRVKNEGLSFLTITLPAFAKDIERCLEQGEFDDEACFGFSRDRSGLPRFLGGFLHQLFDADGVLRPPSEAFVDSLLAIRQLCGLYAKIELRCTPVRELKAINAYKVADQETGMWEDTIHEGLYNDLSRMSGLLFRDALSILDAKIYNLDIIPRHGPGAVAERLRGNAKFDLRTWPARLEAEFSFSLFGLPNPRYHELVDVCCSVQFPERDEELPSRVILVPKTMKTPRVIAAEPTALQYMQQGIMRDLVPLLEGDPVCGPMIGFTDQVPNQEMARQGSITRALATLDMSEASDRVSLRQVLSLLVNFPNTERAFRAVRSEKAVLPTGEVLNLRKFASMGSALCFPAEAMAFLSAIFIGIEQSLLKRGILRARLTRKDILSFHGQVRVYGDDILVPVDCVNDVIEVFQSLGWKTNVSKSFWNGNFRESCGGDYYAGSDVTPIRIRQPPPTSRRDVSEIVSWVSTRNQLYMAGLWRTAGYLDRFLEPLLGSYPPVGPRSDLLGRVTVLDLTRRPVRRWHADHQIPLEKGFVVRSKIPASPISDTGALLKCLIQPSQDERHLTHAGRPLAVDTKLTWRPLW</sequence>
<evidence type="ECO:0000256" key="5">
    <source>
        <dbReference type="ARBA" id="ARBA00022741"/>
    </source>
</evidence>
<dbReference type="InterPro" id="IPR007096">
    <property type="entry name" value="RNA-dir_Rpol_cat_phage"/>
</dbReference>
<keyword evidence="4" id="KW-0548">Nucleotidyltransferase</keyword>
<dbReference type="GO" id="GO:0039694">
    <property type="term" value="P:viral RNA genome replication"/>
    <property type="evidence" value="ECO:0007669"/>
    <property type="project" value="InterPro"/>
</dbReference>
<comment type="catalytic activity">
    <reaction evidence="8">
        <text>RNA(n) + a ribonucleoside 5'-triphosphate = RNA(n+1) + diphosphate</text>
        <dbReference type="Rhea" id="RHEA:21248"/>
        <dbReference type="Rhea" id="RHEA-COMP:14527"/>
        <dbReference type="Rhea" id="RHEA-COMP:17342"/>
        <dbReference type="ChEBI" id="CHEBI:33019"/>
        <dbReference type="ChEBI" id="CHEBI:61557"/>
        <dbReference type="ChEBI" id="CHEBI:140395"/>
        <dbReference type="EC" id="2.7.7.48"/>
    </reaction>
</comment>
<organism evidence="11">
    <name type="scientific">Leviviridae sp</name>
    <dbReference type="NCBI Taxonomy" id="2027243"/>
    <lineage>
        <taxon>Viruses</taxon>
        <taxon>Riboviria</taxon>
        <taxon>Orthornavirae</taxon>
        <taxon>Lenarviricota</taxon>
        <taxon>Leviviricetes</taxon>
        <taxon>Norzivirales</taxon>
        <taxon>Fiersviridae</taxon>
    </lineage>
</organism>
<evidence type="ECO:0000256" key="9">
    <source>
        <dbReference type="PIRSR" id="PIRSR605093-1"/>
    </source>
</evidence>
<evidence type="ECO:0000256" key="6">
    <source>
        <dbReference type="ARBA" id="ARBA00022953"/>
    </source>
</evidence>
<evidence type="ECO:0000256" key="2">
    <source>
        <dbReference type="ARBA" id="ARBA00022484"/>
    </source>
</evidence>
<gene>
    <name evidence="11" type="ORF">H1RhizoLitter3927_000003</name>
</gene>
<protein>
    <recommendedName>
        <fullName evidence="1">RNA-directed RNA polymerase</fullName>
        <ecNumber evidence="1">2.7.7.48</ecNumber>
    </recommendedName>
    <alternativeName>
        <fullName evidence="7">RNA replicase beta chain</fullName>
    </alternativeName>
</protein>
<feature type="domain" description="RdRp catalytic" evidence="10">
    <location>
        <begin position="304"/>
        <end position="454"/>
    </location>
</feature>
<evidence type="ECO:0000256" key="3">
    <source>
        <dbReference type="ARBA" id="ARBA00022679"/>
    </source>
</evidence>
<keyword evidence="2 11" id="KW-0696">RNA-directed RNA polymerase</keyword>